<comment type="caution">
    <text evidence="1">The sequence shown here is derived from an EMBL/GenBank/DDBJ whole genome shotgun (WGS) entry which is preliminary data.</text>
</comment>
<dbReference type="RefSeq" id="WP_100140669.1">
    <property type="nucleotide sequence ID" value="NZ_MEIL01000029.1"/>
</dbReference>
<gene>
    <name evidence="1" type="ORF">BHC54_09300</name>
</gene>
<name>A0A2N9X696_9NEIS</name>
<dbReference type="OrthoDB" id="8612906at2"/>
<reference evidence="1" key="1">
    <citation type="journal article" date="2017" name="MBio">
        <title>Type VI secretion-mediated competition in the bee gut microbiome.</title>
        <authorList>
            <person name="Steele M.I."/>
            <person name="Kwong W.K."/>
            <person name="Powell J.E."/>
            <person name="Whiteley M."/>
            <person name="Moran N.A."/>
        </authorList>
    </citation>
    <scope>NUCLEOTIDE SEQUENCE [LARGE SCALE GENOMIC DNA]</scope>
    <source>
        <strain evidence="1">WkB273</strain>
    </source>
</reference>
<dbReference type="AlphaFoldDB" id="A0A2N9X696"/>
<organism evidence="1 2">
    <name type="scientific">Snodgrassella alvi</name>
    <dbReference type="NCBI Taxonomy" id="1196083"/>
    <lineage>
        <taxon>Bacteria</taxon>
        <taxon>Pseudomonadati</taxon>
        <taxon>Pseudomonadota</taxon>
        <taxon>Betaproteobacteria</taxon>
        <taxon>Neisseriales</taxon>
        <taxon>Neisseriaceae</taxon>
        <taxon>Snodgrassella</taxon>
    </lineage>
</organism>
<dbReference type="Proteomes" id="UP000230202">
    <property type="component" value="Unassembled WGS sequence"/>
</dbReference>
<keyword evidence="2" id="KW-1185">Reference proteome</keyword>
<dbReference type="EMBL" id="MEIL01000029">
    <property type="protein sequence ID" value="PIT38699.1"/>
    <property type="molecule type" value="Genomic_DNA"/>
</dbReference>
<accession>A0A2N9X696</accession>
<sequence length="192" mass="21575">MKKTGSLSKALKTYAEDSQKLRVGIFETATYAGAEDERLHVAQVAFWNEYGVEIEVPERQITIYRLINQKSGEFKRNGRFVRKAVSNFATTHTSPAHKINIPPRPFFRSTVSENKDKWVASLPELVEKQGINKGLCLLGEVVKGDLVESIMTWTTPPNALSTIKLKGRDAPLRDTMQMSRSIGVEVSNYDES</sequence>
<protein>
    <submittedName>
        <fullName evidence="1">Uncharacterized protein</fullName>
    </submittedName>
</protein>
<proteinExistence type="predicted"/>
<evidence type="ECO:0000313" key="1">
    <source>
        <dbReference type="EMBL" id="PIT38699.1"/>
    </source>
</evidence>
<evidence type="ECO:0000313" key="2">
    <source>
        <dbReference type="Proteomes" id="UP000230202"/>
    </source>
</evidence>